<sequence length="930" mass="107651">SSATTAKHQSQKMKRHPPYLKGKEIGLYFARKNKEKRLEEMKNPRPLATILLSESKKEQISKLLEANKDSSSLYVDDMQFKRKFMNIVQGKIDDKLNIAPQIARDPKLDKQYCNQFSESQHDPKYKLMMKNRMKLPAFEMRNQIVSLIENNQVCVVSGETGCGKTTQVSQFILDEYLTKEKGSACRIICSQPRRISAISVAMRVADERAEKLGNSVGYQIRLEKELPRNRASITFCTTGVILKQMETDPCLEGVSHLILDEIHERDIMSDFILSLMKKVITKRKDLKLVLMSATLNSEKFSKYYSHCPMLEIPGFTYHVEEYYLEDAIKHTRFKFESPFNKRRGGSNRGPWASHETNKRNSDYWKLFGPYIRQLRNQKKYKEDVILQLENSNCEEINFEFILELIVYICRQMKEAGAILVFLPGYSEISQLHTQMKYSPKFPIQEYLILPLHSQMPTVDQRQIFDPAPPGIKRKIILSTNIAETSITIDDVVYVIDCGKHKMKKYCPETNNQTLLSEWVTLANAKQRKGRAGRVKPGICYHLYHRGREQHLESHPLPEILRTRLEDVILMIKILQLGPAKEFLQTLMDKPDEKTIEVSIELLKRMNALDDEENLTPLGFHLAKLPVHPQIGKMLLLGSIFSCLDPVLSIAAALDYKDAFQLPLGKAEVVELRKDELADNCKSDHILNHIALTKFEECRSQTEARSFCWDYFLSYYTLVLQQNMKKQFTRYLFDMNFVKDLDPKAKDVNRNSDNVSLVKAIICAGLYPNVIINRRRKLRNILYTMNHKRVTLHKKSILAQESIYDSPFLVYYLRLKSSCDFIHDVTMVHPLPLIFFGDRYAQHMENGVSSISVNQCLKFNCSESTMALISDLKQQMNWFLEYKISNPGFVDWTLGTPEIRVLIAIMELITNEDTGEIDFSAYDDFDDNSLE</sequence>
<proteinExistence type="inferred from homology"/>
<dbReference type="InterPro" id="IPR011709">
    <property type="entry name" value="DEAD-box_helicase_OB_fold"/>
</dbReference>
<feature type="domain" description="Helicase ATP-binding" evidence="8">
    <location>
        <begin position="145"/>
        <end position="313"/>
    </location>
</feature>
<evidence type="ECO:0000256" key="7">
    <source>
        <dbReference type="ARBA" id="ARBA00022884"/>
    </source>
</evidence>
<dbReference type="InterPro" id="IPR014001">
    <property type="entry name" value="Helicase_ATP-bd"/>
</dbReference>
<evidence type="ECO:0000256" key="6">
    <source>
        <dbReference type="ARBA" id="ARBA00022840"/>
    </source>
</evidence>
<dbReference type="GO" id="GO:0003724">
    <property type="term" value="F:RNA helicase activity"/>
    <property type="evidence" value="ECO:0007669"/>
    <property type="project" value="UniProtKB-EC"/>
</dbReference>
<evidence type="ECO:0000256" key="3">
    <source>
        <dbReference type="ARBA" id="ARBA00022741"/>
    </source>
</evidence>
<dbReference type="PROSITE" id="PS51192">
    <property type="entry name" value="HELICASE_ATP_BIND_1"/>
    <property type="match status" value="1"/>
</dbReference>
<dbReference type="EMBL" id="LJIG01001964">
    <property type="protein sequence ID" value="KRT84976.1"/>
    <property type="molecule type" value="Genomic_DNA"/>
</dbReference>
<dbReference type="AlphaFoldDB" id="A0A0T6BCB5"/>
<dbReference type="InterPro" id="IPR007502">
    <property type="entry name" value="Helicase-assoc_dom"/>
</dbReference>
<evidence type="ECO:0000256" key="1">
    <source>
        <dbReference type="ARBA" id="ARBA00008792"/>
    </source>
</evidence>
<gene>
    <name evidence="10" type="ORF">AMK59_2757</name>
</gene>
<evidence type="ECO:0000259" key="9">
    <source>
        <dbReference type="PROSITE" id="PS51194"/>
    </source>
</evidence>
<comment type="caution">
    <text evidence="10">The sequence shown here is derived from an EMBL/GenBank/DDBJ whole genome shotgun (WGS) entry which is preliminary data.</text>
</comment>
<dbReference type="GO" id="GO:0005524">
    <property type="term" value="F:ATP binding"/>
    <property type="evidence" value="ECO:0007669"/>
    <property type="project" value="UniProtKB-KW"/>
</dbReference>
<evidence type="ECO:0000256" key="4">
    <source>
        <dbReference type="ARBA" id="ARBA00022801"/>
    </source>
</evidence>
<evidence type="ECO:0000313" key="10">
    <source>
        <dbReference type="EMBL" id="KRT84976.1"/>
    </source>
</evidence>
<dbReference type="Pfam" id="PF21010">
    <property type="entry name" value="HA2_C"/>
    <property type="match status" value="1"/>
</dbReference>
<feature type="non-terminal residue" evidence="10">
    <location>
        <position position="1"/>
    </location>
</feature>
<dbReference type="OrthoDB" id="5600252at2759"/>
<keyword evidence="5 10" id="KW-0347">Helicase</keyword>
<keyword evidence="6" id="KW-0067">ATP-binding</keyword>
<evidence type="ECO:0000256" key="5">
    <source>
        <dbReference type="ARBA" id="ARBA00022806"/>
    </source>
</evidence>
<dbReference type="Proteomes" id="UP000051574">
    <property type="component" value="Unassembled WGS sequence"/>
</dbReference>
<dbReference type="InterPro" id="IPR011545">
    <property type="entry name" value="DEAD/DEAH_box_helicase_dom"/>
</dbReference>
<comment type="similarity">
    <text evidence="1">Belongs to the DEAD box helicase family. DEAH subfamily.</text>
</comment>
<keyword evidence="7" id="KW-0694">RNA-binding</keyword>
<dbReference type="SMART" id="SM00487">
    <property type="entry name" value="DEXDc"/>
    <property type="match status" value="1"/>
</dbReference>
<dbReference type="PANTHER" id="PTHR18934">
    <property type="entry name" value="ATP-DEPENDENT RNA HELICASE"/>
    <property type="match status" value="1"/>
</dbReference>
<dbReference type="Pfam" id="PF04408">
    <property type="entry name" value="WHD_HA2"/>
    <property type="match status" value="1"/>
</dbReference>
<protein>
    <recommendedName>
        <fullName evidence="2">RNA helicase</fullName>
        <ecNumber evidence="2">3.6.4.13</ecNumber>
    </recommendedName>
</protein>
<dbReference type="GO" id="GO:0051880">
    <property type="term" value="F:G-quadruplex DNA binding"/>
    <property type="evidence" value="ECO:0007669"/>
    <property type="project" value="TreeGrafter"/>
</dbReference>
<dbReference type="Gene3D" id="1.20.120.1080">
    <property type="match status" value="1"/>
</dbReference>
<dbReference type="GO" id="GO:0005634">
    <property type="term" value="C:nucleus"/>
    <property type="evidence" value="ECO:0007669"/>
    <property type="project" value="TreeGrafter"/>
</dbReference>
<dbReference type="InterPro" id="IPR001650">
    <property type="entry name" value="Helicase_C-like"/>
</dbReference>
<keyword evidence="3" id="KW-0547">Nucleotide-binding</keyword>
<keyword evidence="11" id="KW-1185">Reference proteome</keyword>
<accession>A0A0T6BCB5</accession>
<dbReference type="InterPro" id="IPR048333">
    <property type="entry name" value="HA2_WH"/>
</dbReference>
<dbReference type="GO" id="GO:0002151">
    <property type="term" value="F:G-quadruplex RNA binding"/>
    <property type="evidence" value="ECO:0007669"/>
    <property type="project" value="TreeGrafter"/>
</dbReference>
<dbReference type="EC" id="3.6.4.13" evidence="2"/>
<dbReference type="GO" id="GO:0016787">
    <property type="term" value="F:hydrolase activity"/>
    <property type="evidence" value="ECO:0007669"/>
    <property type="project" value="UniProtKB-KW"/>
</dbReference>
<dbReference type="PANTHER" id="PTHR18934:SF237">
    <property type="entry name" value="ATP-DEPENDENT DNA_RNA HELICASE DHX36"/>
    <property type="match status" value="1"/>
</dbReference>
<name>A0A0T6BCB5_9SCAR</name>
<feature type="domain" description="Helicase C-terminal" evidence="9">
    <location>
        <begin position="400"/>
        <end position="575"/>
    </location>
</feature>
<dbReference type="CDD" id="cd18791">
    <property type="entry name" value="SF2_C_RHA"/>
    <property type="match status" value="1"/>
</dbReference>
<dbReference type="Gene3D" id="3.40.50.300">
    <property type="entry name" value="P-loop containing nucleotide triphosphate hydrolases"/>
    <property type="match status" value="2"/>
</dbReference>
<dbReference type="Pfam" id="PF00270">
    <property type="entry name" value="DEAD"/>
    <property type="match status" value="1"/>
</dbReference>
<dbReference type="InterPro" id="IPR002464">
    <property type="entry name" value="DNA/RNA_helicase_DEAH_CS"/>
</dbReference>
<organism evidence="10 11">
    <name type="scientific">Oryctes borbonicus</name>
    <dbReference type="NCBI Taxonomy" id="1629725"/>
    <lineage>
        <taxon>Eukaryota</taxon>
        <taxon>Metazoa</taxon>
        <taxon>Ecdysozoa</taxon>
        <taxon>Arthropoda</taxon>
        <taxon>Hexapoda</taxon>
        <taxon>Insecta</taxon>
        <taxon>Pterygota</taxon>
        <taxon>Neoptera</taxon>
        <taxon>Endopterygota</taxon>
        <taxon>Coleoptera</taxon>
        <taxon>Polyphaga</taxon>
        <taxon>Scarabaeiformia</taxon>
        <taxon>Scarabaeidae</taxon>
        <taxon>Dynastinae</taxon>
        <taxon>Oryctes</taxon>
    </lineage>
</organism>
<dbReference type="Pfam" id="PF07717">
    <property type="entry name" value="OB_NTP_bind"/>
    <property type="match status" value="1"/>
</dbReference>
<evidence type="ECO:0000256" key="2">
    <source>
        <dbReference type="ARBA" id="ARBA00012552"/>
    </source>
</evidence>
<dbReference type="FunFam" id="1.20.120.1080:FF:000002">
    <property type="entry name" value="Putative ATP-dependent RNA helicase DHX36"/>
    <property type="match status" value="1"/>
</dbReference>
<reference evidence="10 11" key="1">
    <citation type="submission" date="2015-09" db="EMBL/GenBank/DDBJ databases">
        <title>Draft genome of the scarab beetle Oryctes borbonicus.</title>
        <authorList>
            <person name="Meyer J.M."/>
            <person name="Markov G.V."/>
            <person name="Baskaran P."/>
            <person name="Herrmann M."/>
            <person name="Sommer R.J."/>
            <person name="Roedelsperger C."/>
        </authorList>
    </citation>
    <scope>NUCLEOTIDE SEQUENCE [LARGE SCALE GENOMIC DNA]</scope>
    <source>
        <strain evidence="10">OB123</strain>
        <tissue evidence="10">Whole animal</tissue>
    </source>
</reference>
<dbReference type="GO" id="GO:0005737">
    <property type="term" value="C:cytoplasm"/>
    <property type="evidence" value="ECO:0007669"/>
    <property type="project" value="TreeGrafter"/>
</dbReference>
<dbReference type="SMART" id="SM00490">
    <property type="entry name" value="HELICc"/>
    <property type="match status" value="1"/>
</dbReference>
<dbReference type="Pfam" id="PF00271">
    <property type="entry name" value="Helicase_C"/>
    <property type="match status" value="1"/>
</dbReference>
<dbReference type="InterPro" id="IPR027417">
    <property type="entry name" value="P-loop_NTPase"/>
</dbReference>
<dbReference type="GO" id="GO:0003678">
    <property type="term" value="F:DNA helicase activity"/>
    <property type="evidence" value="ECO:0007669"/>
    <property type="project" value="TreeGrafter"/>
</dbReference>
<evidence type="ECO:0000313" key="11">
    <source>
        <dbReference type="Proteomes" id="UP000051574"/>
    </source>
</evidence>
<keyword evidence="4" id="KW-0378">Hydrolase</keyword>
<dbReference type="PROSITE" id="PS51194">
    <property type="entry name" value="HELICASE_CTER"/>
    <property type="match status" value="1"/>
</dbReference>
<dbReference type="FunFam" id="3.40.50.300:FF:000284">
    <property type="entry name" value="probable ATP-dependent RNA helicase YTHDC2"/>
    <property type="match status" value="1"/>
</dbReference>
<dbReference type="SMART" id="SM00847">
    <property type="entry name" value="HA2"/>
    <property type="match status" value="1"/>
</dbReference>
<dbReference type="SUPFAM" id="SSF52540">
    <property type="entry name" value="P-loop containing nucleoside triphosphate hydrolases"/>
    <property type="match status" value="1"/>
</dbReference>
<evidence type="ECO:0000259" key="8">
    <source>
        <dbReference type="PROSITE" id="PS51192"/>
    </source>
</evidence>
<dbReference type="PROSITE" id="PS00690">
    <property type="entry name" value="DEAH_ATP_HELICASE"/>
    <property type="match status" value="1"/>
</dbReference>